<evidence type="ECO:0000313" key="2">
    <source>
        <dbReference type="EMBL" id="MCI3279138.1"/>
    </source>
</evidence>
<accession>A0ABS9YPE6</accession>
<name>A0ABS9YPE6_9ACTN</name>
<keyword evidence="3" id="KW-1185">Reference proteome</keyword>
<dbReference type="EMBL" id="JALDAY010000024">
    <property type="protein sequence ID" value="MCI3279138.1"/>
    <property type="molecule type" value="Genomic_DNA"/>
</dbReference>
<gene>
    <name evidence="2" type="ORF">MQP27_49550</name>
</gene>
<organism evidence="2 3">
    <name type="scientific">Streptomyces cylindrosporus</name>
    <dbReference type="NCBI Taxonomy" id="2927583"/>
    <lineage>
        <taxon>Bacteria</taxon>
        <taxon>Bacillati</taxon>
        <taxon>Actinomycetota</taxon>
        <taxon>Actinomycetes</taxon>
        <taxon>Kitasatosporales</taxon>
        <taxon>Streptomycetaceae</taxon>
        <taxon>Streptomyces</taxon>
    </lineage>
</organism>
<proteinExistence type="predicted"/>
<sequence>MTNTQHGPTTTVAGQSIALHVTGYPDIPNRWGTGHIRVTGLRLDYGNSRTPDGRHVFITGTWVRDDGEATDAPIDRYYDAIDGDTSDWPDWIAELAQQNNPSAGPGRADGSLRDHIVDVLDTAFESFDPEATEDAQLSGHLADAVLAGLPADIERLHDQILTLQAELAQMRDLLRRENQRANDAIDREETAEQAAVEASSDRGAVLAWAADFAEEVAEKLRAHHEFERSNGALDVMTELRRLAAEAQQTECSASISGSWLRECESEPACDTETLCGPGPSQCDAESGEPCTNHEREAAHAEGEHCFCGPECQDAEPPREETGAALARYIADRPMSEIQAAIRILGWPTLRFELTEIDGPRDHSLCGVSPCADCR</sequence>
<keyword evidence="1" id="KW-0175">Coiled coil</keyword>
<dbReference type="Proteomes" id="UP001165269">
    <property type="component" value="Unassembled WGS sequence"/>
</dbReference>
<feature type="coiled-coil region" evidence="1">
    <location>
        <begin position="153"/>
        <end position="194"/>
    </location>
</feature>
<evidence type="ECO:0000313" key="3">
    <source>
        <dbReference type="Proteomes" id="UP001165269"/>
    </source>
</evidence>
<evidence type="ECO:0000256" key="1">
    <source>
        <dbReference type="SAM" id="Coils"/>
    </source>
</evidence>
<protein>
    <submittedName>
        <fullName evidence="2">Uncharacterized protein</fullName>
    </submittedName>
</protein>
<comment type="caution">
    <text evidence="2">The sequence shown here is derived from an EMBL/GenBank/DDBJ whole genome shotgun (WGS) entry which is preliminary data.</text>
</comment>
<dbReference type="RefSeq" id="WP_242778808.1">
    <property type="nucleotide sequence ID" value="NZ_JALDAY010000024.1"/>
</dbReference>
<reference evidence="2" key="1">
    <citation type="submission" date="2022-03" db="EMBL/GenBank/DDBJ databases">
        <title>Streptomyces 7R015 and 7R016 isolated from Barleria lupulina in Thailand.</title>
        <authorList>
            <person name="Kanchanasin P."/>
            <person name="Phongsopitanun W."/>
            <person name="Tanasupawat S."/>
        </authorList>
    </citation>
    <scope>NUCLEOTIDE SEQUENCE</scope>
    <source>
        <strain evidence="2">7R015</strain>
    </source>
</reference>